<feature type="compositionally biased region" description="Basic residues" evidence="2">
    <location>
        <begin position="179"/>
        <end position="195"/>
    </location>
</feature>
<feature type="region of interest" description="Disordered" evidence="2">
    <location>
        <begin position="1213"/>
        <end position="1349"/>
    </location>
</feature>
<feature type="region of interest" description="Disordered" evidence="2">
    <location>
        <begin position="1875"/>
        <end position="1910"/>
    </location>
</feature>
<reference evidence="3 4" key="1">
    <citation type="submission" date="2013-11" db="EMBL/GenBank/DDBJ databases">
        <title>The Genome Sequence of Plasmodium yoelii 17X.</title>
        <authorList>
            <consortium name="The Broad Institute Genomics Platform"/>
            <consortium name="The Broad Institute Genome Sequencing Center for Infectious Disease"/>
            <person name="Neafsey D."/>
            <person name="Adams J."/>
            <person name="Walker B."/>
            <person name="Young S.K."/>
            <person name="Zeng Q."/>
            <person name="Gargeya S."/>
            <person name="Fitzgerald M."/>
            <person name="Haas B."/>
            <person name="Abouelleil A."/>
            <person name="Alvarado L."/>
            <person name="Chapman S.B."/>
            <person name="Gainer-Dewar J."/>
            <person name="Goldberg J."/>
            <person name="Griggs A."/>
            <person name="Gujja S."/>
            <person name="Hansen M."/>
            <person name="Howarth C."/>
            <person name="Imamovic A."/>
            <person name="Ireland A."/>
            <person name="Larimer J."/>
            <person name="McCowan C."/>
            <person name="Murphy C."/>
            <person name="Pearson M."/>
            <person name="Poon T.W."/>
            <person name="Priest M."/>
            <person name="Roberts A."/>
            <person name="Saif S."/>
            <person name="Shea T."/>
            <person name="Sykes S."/>
            <person name="Wortman J."/>
            <person name="Nusbaum C."/>
            <person name="Birren B."/>
        </authorList>
    </citation>
    <scope>NUCLEOTIDE SEQUENCE [LARGE SCALE GENOMIC DNA]</scope>
    <source>
        <strain evidence="3 4">17X</strain>
    </source>
</reference>
<feature type="coiled-coil region" evidence="1">
    <location>
        <begin position="883"/>
        <end position="910"/>
    </location>
</feature>
<accession>V7PPL0</accession>
<sequence length="2034" mass="236936">MNVFEFCCRFNEHNIKNKQCETCIKNYVYINVCMQFGHSSNVFVVYCVKLIYYNIYIFPLFFRTENVYENEINAMKEITSSNDVGMGIEIKKTMVNDEGEVKKKHTKKKIDIMSLLKKEKKIYKMEKGSISDIYDSYLLSNPEHVDHQKYYLSFSELNKQNSSDKNANTNPKHSDKRNSKNVKNGKKKMSINKKKSKDDNNNNNDNVKSKKNKKKKKSLNYIGNSNNVEEETKAQNNMDKNLNFEPHEDLKREIEKIKADIDKIKKKGNVKRIYDDLKYILLFQNEIIDILIEDIRKNKLKTKYEYLEDSTVKDDINKVILNQITFDLLKFKYINTKLKELILCVYDTKKFNNLIKEIIYNKINEMKRIGDQDGELTFAKTMLSFLYKQLKYSLEDEVQSYYTNIKNLNDDIHNIKKNMMNLIFNSIDNMTTIPDPEKVYNVLGNEQIEKKKEYEYKAAQKKQLICPPYYRDLNDFFYLYDSIYTDEKINSVKATIISQYMNKFKNYCVVDKINKRVEKDALNDDATPHRNTSNKNSEINLASKVSNTPQLCKSSHEMKFQSYPANLPHQNVYISSPNNLANNLIDMSIHDNVILNNKENNHSFLNCNNDTNTSSMQFGILPNIKPLNGYNIDEIKNGYINMNTQNINKTYNNYRLTHNLNIGNRNMHNNIPINNYKNNNAMMPLSFRNNPECNLFCNGDTRISSEQINCSNFIDSCNNIQNEIYNNNILNKCLDNNYSNKIAIRRVENLYYDPDNMQIIANNNFIPAKISVDSNHSKNINNSQHGSNIENVNNRIHIHDNNNDKNTNVSNNIHLKNDETKNIDINVDNANTYTGFEILSDKEDFKKLETFLNDKWGSFKLFEKWLKDCSKWQWIDLKLQREYINNNIELEKLKEEKKKYLEKCINNKIKELWCGRVKGLMNVKLCNMEKKIANEFSLNNIIKNNIHEVTLDYERSAMCYQDLYAQLYVIGLNSKKIEMIKKINEFKNNIDGVANSQENESDAKKKKDSSKKKGYVHSLIYSFNKKSHKQNKKKYSINNDTKQTTEPSKKDNLAKKAENERITANNNNEDGRKIENKQKGNNIENTVNTNKNLNEQYKKRNSDETDKRSNIRTDKHNNPNFGKRNSYNEKTVEDKEIKETNKSNVEYYGNNSYENNMSYLDNNSFKNKNLNKSEIVEKSNSNIKKKKVDNGGGSFFGSFFMFKSDYNKKGSQIESNNGSAIVEPKSDDSNEGSDYSFKYNNKEDKRQMKKKNSKKSNMSAFKKIFNLSRKKKKNKQGDKSPSLKSEDKIKKKDNTNDSNVENNEDKYNNESSNQSSNEEDGHINNYKKNNGNKKKANKNGSDGNLNNKSSSLEEFKFDEEFEFQILKKEVGDHLHIEDDVEKSIIFERFDEEDEFDIGTNKSNSSCSNSNDSNDSNDSNKSIRQSDQTGTQIKTKKSSSNKSEKKKPIGLKNLPVDKIDNLQEKEKVAEKVNQKDEFKSKKKNSVTSHENSEILEDTNMSKVIAETKKVKSDDSSKTEQDKNKIASLEKSDESMEYNALNIVDKIKHDEVKEIIEKNIKENETEKGSTNKSKRNDSIAHSCASYYSNGDETYYDKYSKIGINEKKNKNKFNKFLTNLGKFGFKHSKKKGEDKTNYSQSVVTDNDDNVSINKIDDHKNNPDAIEKEDYILDDPHLNWETEKHILHSDASEKSYKYHGKNNKENNKNEEPTKKKMSKQVDKLYSYINKLKEKKKSATNIDVHNQSLNISKYKEEENSKVDIKIMENKEDKNSVNNINEDINNGDKYKMENSCDNITIVKKENDECKINEIKENYNIKNLDSENSSMDENLLGKKYISSSFDNSKKSPRFGNSSNDTEDIKCDEDLPEKKLIDSYLEQYSKDSKSSGENKKKKEKKKKSQQNKEQNNWVKDQSIKEESSFSMLDYEINSDKKEKKNYNEIILSDDIIDKKNVPNNMYNEIYLHNNNTHLDENSNKSQDDQDCLDSFSLKKKNNDDSASSNSLNVVRLSSFISVPDSQNEDNNKNCENILKNETNMNT</sequence>
<name>V7PPL0_PLAYE</name>
<gene>
    <name evidence="3" type="ORF">YYC_01272</name>
</gene>
<evidence type="ECO:0000313" key="3">
    <source>
        <dbReference type="EMBL" id="ETB61364.1"/>
    </source>
</evidence>
<evidence type="ECO:0000313" key="4">
    <source>
        <dbReference type="Proteomes" id="UP000018538"/>
    </source>
</evidence>
<feature type="compositionally biased region" description="Polar residues" evidence="2">
    <location>
        <begin position="160"/>
        <end position="171"/>
    </location>
</feature>
<feature type="compositionally biased region" description="Low complexity" evidence="2">
    <location>
        <begin position="1400"/>
        <end position="1421"/>
    </location>
</feature>
<dbReference type="OrthoDB" id="377686at2759"/>
<feature type="compositionally biased region" description="Polar residues" evidence="2">
    <location>
        <begin position="1036"/>
        <end position="1046"/>
    </location>
</feature>
<feature type="compositionally biased region" description="Basic and acidic residues" evidence="2">
    <location>
        <begin position="1096"/>
        <end position="1117"/>
    </location>
</feature>
<feature type="compositionally biased region" description="Basic and acidic residues" evidence="2">
    <location>
        <begin position="1504"/>
        <end position="1529"/>
    </location>
</feature>
<evidence type="ECO:0000256" key="1">
    <source>
        <dbReference type="SAM" id="Coils"/>
    </source>
</evidence>
<feature type="region of interest" description="Disordered" evidence="2">
    <location>
        <begin position="1839"/>
        <end position="1861"/>
    </location>
</feature>
<dbReference type="Proteomes" id="UP000018538">
    <property type="component" value="Unassembled WGS sequence"/>
</dbReference>
<feature type="region of interest" description="Disordered" evidence="2">
    <location>
        <begin position="1623"/>
        <end position="1659"/>
    </location>
</feature>
<feature type="region of interest" description="Disordered" evidence="2">
    <location>
        <begin position="1680"/>
        <end position="1716"/>
    </location>
</feature>
<protein>
    <submittedName>
        <fullName evidence="3">Uncharacterized protein</fullName>
    </submittedName>
</protein>
<dbReference type="EMBL" id="KI635736">
    <property type="protein sequence ID" value="ETB61364.1"/>
    <property type="molecule type" value="Genomic_DNA"/>
</dbReference>
<feature type="compositionally biased region" description="Basic and acidic residues" evidence="2">
    <location>
        <begin position="1557"/>
        <end position="1576"/>
    </location>
</feature>
<feature type="compositionally biased region" description="Basic and acidic residues" evidence="2">
    <location>
        <begin position="1454"/>
        <end position="1478"/>
    </location>
</feature>
<feature type="compositionally biased region" description="Basic and acidic residues" evidence="2">
    <location>
        <begin position="1069"/>
        <end position="1078"/>
    </location>
</feature>
<feature type="region of interest" description="Disordered" evidence="2">
    <location>
        <begin position="1396"/>
        <end position="1529"/>
    </location>
</feature>
<organism evidence="3 4">
    <name type="scientific">Plasmodium yoelii 17X</name>
    <dbReference type="NCBI Taxonomy" id="1323249"/>
    <lineage>
        <taxon>Eukaryota</taxon>
        <taxon>Sar</taxon>
        <taxon>Alveolata</taxon>
        <taxon>Apicomplexa</taxon>
        <taxon>Aconoidasida</taxon>
        <taxon>Haemosporida</taxon>
        <taxon>Plasmodiidae</taxon>
        <taxon>Plasmodium</taxon>
        <taxon>Plasmodium (Vinckeia)</taxon>
    </lineage>
</organism>
<proteinExistence type="predicted"/>
<keyword evidence="4" id="KW-1185">Reference proteome</keyword>
<feature type="compositionally biased region" description="Polar residues" evidence="2">
    <location>
        <begin position="1634"/>
        <end position="1649"/>
    </location>
</feature>
<feature type="compositionally biased region" description="Basic residues" evidence="2">
    <location>
        <begin position="1025"/>
        <end position="1035"/>
    </location>
</feature>
<feature type="compositionally biased region" description="Basic residues" evidence="2">
    <location>
        <begin position="209"/>
        <end position="218"/>
    </location>
</feature>
<feature type="compositionally biased region" description="Basic and acidic residues" evidence="2">
    <location>
        <begin position="1284"/>
        <end position="1295"/>
    </location>
</feature>
<evidence type="ECO:0000256" key="2">
    <source>
        <dbReference type="SAM" id="MobiDB-lite"/>
    </source>
</evidence>
<feature type="compositionally biased region" description="Low complexity" evidence="2">
    <location>
        <begin position="1081"/>
        <end position="1095"/>
    </location>
</feature>
<feature type="compositionally biased region" description="Basic and acidic residues" evidence="2">
    <location>
        <begin position="1126"/>
        <end position="1135"/>
    </location>
</feature>
<keyword evidence="1" id="KW-0175">Coiled coil</keyword>
<feature type="compositionally biased region" description="Basic and acidic residues" evidence="2">
    <location>
        <begin position="1876"/>
        <end position="1888"/>
    </location>
</feature>
<feature type="region of interest" description="Disordered" evidence="2">
    <location>
        <begin position="160"/>
        <end position="236"/>
    </location>
</feature>
<feature type="region of interest" description="Disordered" evidence="2">
    <location>
        <begin position="1557"/>
        <end position="1578"/>
    </location>
</feature>
<feature type="compositionally biased region" description="Basic and acidic residues" evidence="2">
    <location>
        <begin position="1047"/>
        <end position="1061"/>
    </location>
</feature>
<feature type="region of interest" description="Disordered" evidence="2">
    <location>
        <begin position="1022"/>
        <end position="1135"/>
    </location>
</feature>
<feature type="compositionally biased region" description="Polar residues" evidence="2">
    <location>
        <begin position="1422"/>
        <end position="1432"/>
    </location>
</feature>